<evidence type="ECO:0000256" key="1">
    <source>
        <dbReference type="SAM" id="MobiDB-lite"/>
    </source>
</evidence>
<dbReference type="EMBL" id="JBHSON010000157">
    <property type="protein sequence ID" value="MFC5754489.1"/>
    <property type="molecule type" value="Genomic_DNA"/>
</dbReference>
<dbReference type="Pfam" id="PF04149">
    <property type="entry name" value="DUF397"/>
    <property type="match status" value="1"/>
</dbReference>
<feature type="region of interest" description="Disordered" evidence="1">
    <location>
        <begin position="1"/>
        <end position="20"/>
    </location>
</feature>
<evidence type="ECO:0000259" key="2">
    <source>
        <dbReference type="Pfam" id="PF04149"/>
    </source>
</evidence>
<organism evidence="3 4">
    <name type="scientific">Actinomadura rugatobispora</name>
    <dbReference type="NCBI Taxonomy" id="1994"/>
    <lineage>
        <taxon>Bacteria</taxon>
        <taxon>Bacillati</taxon>
        <taxon>Actinomycetota</taxon>
        <taxon>Actinomycetes</taxon>
        <taxon>Streptosporangiales</taxon>
        <taxon>Thermomonosporaceae</taxon>
        <taxon>Actinomadura</taxon>
    </lineage>
</organism>
<sequence>MDLSTTQWRKSSRSSNNGGHCIEVASISNAVLVRDSKDPEGPKLPISRQEFRRFTDAIKRV</sequence>
<feature type="domain" description="DUF397" evidence="2">
    <location>
        <begin position="6"/>
        <end position="59"/>
    </location>
</feature>
<accession>A0ABW1AIK5</accession>
<comment type="caution">
    <text evidence="3">The sequence shown here is derived from an EMBL/GenBank/DDBJ whole genome shotgun (WGS) entry which is preliminary data.</text>
</comment>
<reference evidence="4" key="1">
    <citation type="journal article" date="2019" name="Int. J. Syst. Evol. Microbiol.">
        <title>The Global Catalogue of Microorganisms (GCM) 10K type strain sequencing project: providing services to taxonomists for standard genome sequencing and annotation.</title>
        <authorList>
            <consortium name="The Broad Institute Genomics Platform"/>
            <consortium name="The Broad Institute Genome Sequencing Center for Infectious Disease"/>
            <person name="Wu L."/>
            <person name="Ma J."/>
        </authorList>
    </citation>
    <scope>NUCLEOTIDE SEQUENCE [LARGE SCALE GENOMIC DNA]</scope>
    <source>
        <strain evidence="4">KCTC 42087</strain>
    </source>
</reference>
<proteinExistence type="predicted"/>
<dbReference type="InterPro" id="IPR007278">
    <property type="entry name" value="DUF397"/>
</dbReference>
<evidence type="ECO:0000313" key="4">
    <source>
        <dbReference type="Proteomes" id="UP001596074"/>
    </source>
</evidence>
<dbReference type="RefSeq" id="WP_378292644.1">
    <property type="nucleotide sequence ID" value="NZ_JBHSON010000157.1"/>
</dbReference>
<gene>
    <name evidence="3" type="ORF">ACFPZN_53510</name>
</gene>
<feature type="compositionally biased region" description="Polar residues" evidence="1">
    <location>
        <begin position="1"/>
        <end position="18"/>
    </location>
</feature>
<dbReference type="Proteomes" id="UP001596074">
    <property type="component" value="Unassembled WGS sequence"/>
</dbReference>
<protein>
    <submittedName>
        <fullName evidence="3">DUF397 domain-containing protein</fullName>
    </submittedName>
</protein>
<keyword evidence="4" id="KW-1185">Reference proteome</keyword>
<evidence type="ECO:0000313" key="3">
    <source>
        <dbReference type="EMBL" id="MFC5754489.1"/>
    </source>
</evidence>
<name>A0ABW1AIK5_9ACTN</name>